<name>A0A8J6FKX0_ELECQ</name>
<evidence type="ECO:0000313" key="2">
    <source>
        <dbReference type="Proteomes" id="UP000770717"/>
    </source>
</evidence>
<dbReference type="Proteomes" id="UP000770717">
    <property type="component" value="Unassembled WGS sequence"/>
</dbReference>
<reference evidence="1" key="1">
    <citation type="thesis" date="2020" institute="ProQuest LLC" country="789 East Eisenhower Parkway, Ann Arbor, MI, USA">
        <title>Comparative Genomics and Chromosome Evolution.</title>
        <authorList>
            <person name="Mudd A.B."/>
        </authorList>
    </citation>
    <scope>NUCLEOTIDE SEQUENCE</scope>
    <source>
        <strain evidence="1">HN-11 Male</strain>
        <tissue evidence="1">Kidney and liver</tissue>
    </source>
</reference>
<gene>
    <name evidence="1" type="ORF">GDO78_005584</name>
</gene>
<protein>
    <submittedName>
        <fullName evidence="1">Uncharacterized protein</fullName>
    </submittedName>
</protein>
<accession>A0A8J6FKX0</accession>
<evidence type="ECO:0000313" key="1">
    <source>
        <dbReference type="EMBL" id="KAG9489722.1"/>
    </source>
</evidence>
<proteinExistence type="predicted"/>
<dbReference type="AlphaFoldDB" id="A0A8J6FKX0"/>
<comment type="caution">
    <text evidence="1">The sequence shown here is derived from an EMBL/GenBank/DDBJ whole genome shotgun (WGS) entry which is preliminary data.</text>
</comment>
<organism evidence="1 2">
    <name type="scientific">Eleutherodactylus coqui</name>
    <name type="common">Puerto Rican coqui</name>
    <dbReference type="NCBI Taxonomy" id="57060"/>
    <lineage>
        <taxon>Eukaryota</taxon>
        <taxon>Metazoa</taxon>
        <taxon>Chordata</taxon>
        <taxon>Craniata</taxon>
        <taxon>Vertebrata</taxon>
        <taxon>Euteleostomi</taxon>
        <taxon>Amphibia</taxon>
        <taxon>Batrachia</taxon>
        <taxon>Anura</taxon>
        <taxon>Neobatrachia</taxon>
        <taxon>Hyloidea</taxon>
        <taxon>Eleutherodactylidae</taxon>
        <taxon>Eleutherodactylinae</taxon>
        <taxon>Eleutherodactylus</taxon>
        <taxon>Eleutherodactylus</taxon>
    </lineage>
</organism>
<dbReference type="EMBL" id="WNTK01000002">
    <property type="protein sequence ID" value="KAG9489722.1"/>
    <property type="molecule type" value="Genomic_DNA"/>
</dbReference>
<sequence>MGRRGRMLMAGWCVLGRGDFTAVLYHSMHEPPIQTWSGKKKSYSHLQYIKAKTDAVLVQDLHLSSNLYNCKGMTNQLVSQISPFLTSAAFE</sequence>
<keyword evidence="2" id="KW-1185">Reference proteome</keyword>